<evidence type="ECO:0000313" key="1">
    <source>
        <dbReference type="EMBL" id="CAJ0588871.1"/>
    </source>
</evidence>
<proteinExistence type="predicted"/>
<reference evidence="1" key="1">
    <citation type="submission" date="2023-07" db="EMBL/GenBank/DDBJ databases">
        <authorList>
            <consortium name="CYATHOMIX"/>
        </authorList>
    </citation>
    <scope>NUCLEOTIDE SEQUENCE</scope>
    <source>
        <strain evidence="1">N/A</strain>
    </source>
</reference>
<gene>
    <name evidence="1" type="ORF">CYNAS_LOCUS854</name>
</gene>
<dbReference type="EMBL" id="CATQJL010000001">
    <property type="protein sequence ID" value="CAJ0588871.1"/>
    <property type="molecule type" value="Genomic_DNA"/>
</dbReference>
<organism evidence="1 2">
    <name type="scientific">Cylicocyclus nassatus</name>
    <name type="common">Nematode worm</name>
    <dbReference type="NCBI Taxonomy" id="53992"/>
    <lineage>
        <taxon>Eukaryota</taxon>
        <taxon>Metazoa</taxon>
        <taxon>Ecdysozoa</taxon>
        <taxon>Nematoda</taxon>
        <taxon>Chromadorea</taxon>
        <taxon>Rhabditida</taxon>
        <taxon>Rhabditina</taxon>
        <taxon>Rhabditomorpha</taxon>
        <taxon>Strongyloidea</taxon>
        <taxon>Strongylidae</taxon>
        <taxon>Cylicocyclus</taxon>
    </lineage>
</organism>
<evidence type="ECO:0000313" key="2">
    <source>
        <dbReference type="Proteomes" id="UP001176961"/>
    </source>
</evidence>
<protein>
    <submittedName>
        <fullName evidence="1">Uncharacterized protein</fullName>
    </submittedName>
</protein>
<comment type="caution">
    <text evidence="1">The sequence shown here is derived from an EMBL/GenBank/DDBJ whole genome shotgun (WGS) entry which is preliminary data.</text>
</comment>
<sequence length="68" mass="8032">MYVTYLALVLLEILVCVMDCTDDHLQWRNPSGLFRWECDHANFASLKYPLYLGTGRARWFGFLETKSR</sequence>
<accession>A0AA36DKF9</accession>
<dbReference type="AlphaFoldDB" id="A0AA36DKF9"/>
<name>A0AA36DKF9_CYLNA</name>
<dbReference type="Proteomes" id="UP001176961">
    <property type="component" value="Unassembled WGS sequence"/>
</dbReference>
<keyword evidence="2" id="KW-1185">Reference proteome</keyword>